<reference evidence="1 2" key="1">
    <citation type="submission" date="2018-06" db="EMBL/GenBank/DDBJ databases">
        <title>Comparative genomics reveals the genomic features of Rhizophagus irregularis, R. cerebriforme, R. diaphanum and Gigaspora rosea, and their symbiotic lifestyle signature.</title>
        <authorList>
            <person name="Morin E."/>
            <person name="San Clemente H."/>
            <person name="Chen E.C.H."/>
            <person name="De La Providencia I."/>
            <person name="Hainaut M."/>
            <person name="Kuo A."/>
            <person name="Kohler A."/>
            <person name="Murat C."/>
            <person name="Tang N."/>
            <person name="Roy S."/>
            <person name="Loubradou J."/>
            <person name="Henrissat B."/>
            <person name="Grigoriev I.V."/>
            <person name="Corradi N."/>
            <person name="Roux C."/>
            <person name="Martin F.M."/>
        </authorList>
    </citation>
    <scope>NUCLEOTIDE SEQUENCE [LARGE SCALE GENOMIC DNA]</scope>
    <source>
        <strain evidence="1 2">DAOM 194757</strain>
    </source>
</reference>
<sequence length="160" mass="18693">MAEKIQFKKYVNKTNNHISKLQFLIECSEFRKKPLNYLSGAYLILYTPSLCMFDRHPKLQFLNEYSEFRKEQSTALWSWIRPINDLDIHLFGLLESTVQFSESPLEWSLKTPLETRWSCPFLTFLEVVERELLELPFVRNGVIGIGACAVGVTACSRQCY</sequence>
<proteinExistence type="predicted"/>
<dbReference type="EMBL" id="QKWP01001987">
    <property type="protein sequence ID" value="RIB05412.1"/>
    <property type="molecule type" value="Genomic_DNA"/>
</dbReference>
<dbReference type="Proteomes" id="UP000266673">
    <property type="component" value="Unassembled WGS sequence"/>
</dbReference>
<name>A0A397U5A0_9GLOM</name>
<comment type="caution">
    <text evidence="1">The sequence shown here is derived from an EMBL/GenBank/DDBJ whole genome shotgun (WGS) entry which is preliminary data.</text>
</comment>
<gene>
    <name evidence="1" type="ORF">C2G38_2047622</name>
</gene>
<dbReference type="AlphaFoldDB" id="A0A397U5A0"/>
<evidence type="ECO:0000313" key="1">
    <source>
        <dbReference type="EMBL" id="RIB05412.1"/>
    </source>
</evidence>
<keyword evidence="2" id="KW-1185">Reference proteome</keyword>
<accession>A0A397U5A0</accession>
<evidence type="ECO:0000313" key="2">
    <source>
        <dbReference type="Proteomes" id="UP000266673"/>
    </source>
</evidence>
<organism evidence="1 2">
    <name type="scientific">Gigaspora rosea</name>
    <dbReference type="NCBI Taxonomy" id="44941"/>
    <lineage>
        <taxon>Eukaryota</taxon>
        <taxon>Fungi</taxon>
        <taxon>Fungi incertae sedis</taxon>
        <taxon>Mucoromycota</taxon>
        <taxon>Glomeromycotina</taxon>
        <taxon>Glomeromycetes</taxon>
        <taxon>Diversisporales</taxon>
        <taxon>Gigasporaceae</taxon>
        <taxon>Gigaspora</taxon>
    </lineage>
</organism>
<protein>
    <submittedName>
        <fullName evidence="1">Uncharacterized protein</fullName>
    </submittedName>
</protein>